<evidence type="ECO:0000313" key="2">
    <source>
        <dbReference type="EMBL" id="KKI49827.1"/>
    </source>
</evidence>
<proteinExistence type="predicted"/>
<dbReference type="InterPro" id="IPR050312">
    <property type="entry name" value="IolE/XylAMocC-like"/>
</dbReference>
<sequence length="279" mass="31367">MTEEKDMKRFQFGLCEWALKARGAALCKIVSEAGLEAIQLGIGKEALRGQGLLCRELQDEYMEAAEKYGLTFTSISMTVLDHISMCDQNDPASREKAMELIFEGIRIAKRMGMPMLMCPSFNKSEISGKSAFEMTVENYRKICREAAAQGLMVTTENNMGAEDMLSLVRLVNADNFGIYFDSQNHYLKYKLSTPDLFEMLKDEVYEIHVKDGRGNDLSGALLGTGDTEFFKTAEKIVKSSYRGFIVIENYYTQPPLSTKGNSPKRLLAQDVETLKKAFV</sequence>
<evidence type="ECO:0000313" key="3">
    <source>
        <dbReference type="Proteomes" id="UP000034076"/>
    </source>
</evidence>
<dbReference type="Gene3D" id="3.20.20.150">
    <property type="entry name" value="Divalent-metal-dependent TIM barrel enzymes"/>
    <property type="match status" value="1"/>
</dbReference>
<comment type="caution">
    <text evidence="2">The sequence shown here is derived from an EMBL/GenBank/DDBJ whole genome shotgun (WGS) entry which is preliminary data.</text>
</comment>
<name>A0A0M2NHC6_9FIRM</name>
<dbReference type="Proteomes" id="UP000034076">
    <property type="component" value="Unassembled WGS sequence"/>
</dbReference>
<dbReference type="AlphaFoldDB" id="A0A0M2NHC6"/>
<evidence type="ECO:0000259" key="1">
    <source>
        <dbReference type="Pfam" id="PF01261"/>
    </source>
</evidence>
<feature type="domain" description="Xylose isomerase-like TIM barrel" evidence="1">
    <location>
        <begin position="28"/>
        <end position="276"/>
    </location>
</feature>
<dbReference type="InterPro" id="IPR036237">
    <property type="entry name" value="Xyl_isomerase-like_sf"/>
</dbReference>
<dbReference type="Pfam" id="PF01261">
    <property type="entry name" value="AP_endonuc_2"/>
    <property type="match status" value="1"/>
</dbReference>
<gene>
    <name evidence="2" type="ORF">CHK_2635</name>
</gene>
<dbReference type="STRING" id="270498.CHK_2635"/>
<organism evidence="2 3">
    <name type="scientific">Christensenella hongkongensis</name>
    <dbReference type="NCBI Taxonomy" id="270498"/>
    <lineage>
        <taxon>Bacteria</taxon>
        <taxon>Bacillati</taxon>
        <taxon>Bacillota</taxon>
        <taxon>Clostridia</taxon>
        <taxon>Christensenellales</taxon>
        <taxon>Christensenellaceae</taxon>
        <taxon>Christensenella</taxon>
    </lineage>
</organism>
<accession>A0A0M2NHC6</accession>
<keyword evidence="3" id="KW-1185">Reference proteome</keyword>
<reference evidence="2 3" key="1">
    <citation type="submission" date="2015-04" db="EMBL/GenBank/DDBJ databases">
        <title>Draft genome sequence of bacteremic isolate Catabacter hongkongensis type strain HKU16T.</title>
        <authorList>
            <person name="Lau S.K."/>
            <person name="Teng J.L."/>
            <person name="Huang Y."/>
            <person name="Curreem S.O."/>
            <person name="Tsui S.K."/>
            <person name="Woo P.C."/>
        </authorList>
    </citation>
    <scope>NUCLEOTIDE SEQUENCE [LARGE SCALE GENOMIC DNA]</scope>
    <source>
        <strain evidence="2 3">HKU16</strain>
    </source>
</reference>
<protein>
    <recommendedName>
        <fullName evidence="1">Xylose isomerase-like TIM barrel domain-containing protein</fullName>
    </recommendedName>
</protein>
<dbReference type="InterPro" id="IPR013022">
    <property type="entry name" value="Xyl_isomerase-like_TIM-brl"/>
</dbReference>
<dbReference type="SUPFAM" id="SSF51658">
    <property type="entry name" value="Xylose isomerase-like"/>
    <property type="match status" value="1"/>
</dbReference>
<dbReference type="EMBL" id="LAYJ01000116">
    <property type="protein sequence ID" value="KKI49827.1"/>
    <property type="molecule type" value="Genomic_DNA"/>
</dbReference>
<dbReference type="PANTHER" id="PTHR12110">
    <property type="entry name" value="HYDROXYPYRUVATE ISOMERASE"/>
    <property type="match status" value="1"/>
</dbReference>